<organism evidence="3 4">
    <name type="scientific">Candidatus Thermofonsia Clade 3 bacterium</name>
    <dbReference type="NCBI Taxonomy" id="2364212"/>
    <lineage>
        <taxon>Bacteria</taxon>
        <taxon>Bacillati</taxon>
        <taxon>Chloroflexota</taxon>
        <taxon>Candidatus Thermofontia</taxon>
        <taxon>Candidatus Thermofonsia Clade 3</taxon>
    </lineage>
</organism>
<dbReference type="InterPro" id="IPR013408">
    <property type="entry name" value="Cas10/Csm1"/>
</dbReference>
<name>A0A2M8Q9U2_9CHLR</name>
<dbReference type="PANTHER" id="PTHR36528">
    <property type="entry name" value="CRISPR SYSTEM SINGLE-STRAND-SPECIFIC DEOXYRIBONUCLEASE CAS10/CSM1 (SUBTYPE III-A)"/>
    <property type="match status" value="1"/>
</dbReference>
<feature type="non-terminal residue" evidence="3">
    <location>
        <position position="497"/>
    </location>
</feature>
<dbReference type="Pfam" id="PF18211">
    <property type="entry name" value="Csm1_B"/>
    <property type="match status" value="1"/>
</dbReference>
<evidence type="ECO:0000313" key="4">
    <source>
        <dbReference type="Proteomes" id="UP000230790"/>
    </source>
</evidence>
<evidence type="ECO:0000313" key="3">
    <source>
        <dbReference type="EMBL" id="PJF46562.1"/>
    </source>
</evidence>
<gene>
    <name evidence="3" type="primary">cas10</name>
    <name evidence="3" type="ORF">CUN48_13170</name>
</gene>
<dbReference type="InterPro" id="IPR052117">
    <property type="entry name" value="Cas10/Csm1_subtype-III-A"/>
</dbReference>
<proteinExistence type="predicted"/>
<dbReference type="GO" id="GO:0016740">
    <property type="term" value="F:transferase activity"/>
    <property type="evidence" value="ECO:0007669"/>
    <property type="project" value="UniProtKB-KW"/>
</dbReference>
<dbReference type="AlphaFoldDB" id="A0A2M8Q9U2"/>
<accession>A0A2M8Q9U2</accession>
<protein>
    <submittedName>
        <fullName evidence="3">Type III-A CRISPR-associated protein Cas10/Csm1</fullName>
    </submittedName>
</protein>
<dbReference type="PANTHER" id="PTHR36528:SF1">
    <property type="entry name" value="CRISPR SYSTEM SINGLE-STRAND-SPECIFIC DEOXYRIBONUCLEASE CAS10_CSM1 (SUBTYPE III-A)"/>
    <property type="match status" value="1"/>
</dbReference>
<sequence>MLDQSCRVALAGLLHDLGKFAERARLDVEAEKLETFKQLDCPHWDGRPTHIHAAYTTAGFLAIEPWLPDRAAVMAAPFAGPDDPDADDFLINAAARHHKPQTFLQWIIATADRLASGFERIQFDRYNQAAEGTTTGKNHYQARLLPLFESIALEGERSKCADYCLPLAPLSAQALFPRPRREAEPANDAAAQAEYATLWQGFVGALKKIPASHRSNLALWLDHFDAAWLSFTHAIPSATAGNTRPDVALYDHGKAVAALAVALWRWHHEHGKVGADDTAALKAHHDWDVPKFLLVQGDFSGIQDFIFAEGGETQHRAARLLRGRSFQVSLLTELAALAVLDALALPPTSQIVNAAGKFLIVAPNTPATVEGLQKVRATIDAWCVEHTFGESSISIVAQPASCEDFTQARFGGLIADLFAALDAAKLSRFGLCGDEPPRPVLSADFGRGPCAFDGRRPARATVDDKPASLLAADQIMIGKRLADPAYSRLLIARAGAD</sequence>
<dbReference type="SUPFAM" id="SSF109604">
    <property type="entry name" value="HD-domain/PDEase-like"/>
    <property type="match status" value="1"/>
</dbReference>
<keyword evidence="1" id="KW-0808">Transferase</keyword>
<dbReference type="InterPro" id="IPR041062">
    <property type="entry name" value="Csm1_B"/>
</dbReference>
<comment type="caution">
    <text evidence="3">The sequence shown here is derived from an EMBL/GenBank/DDBJ whole genome shotgun (WGS) entry which is preliminary data.</text>
</comment>
<evidence type="ECO:0000259" key="2">
    <source>
        <dbReference type="Pfam" id="PF18211"/>
    </source>
</evidence>
<dbReference type="EMBL" id="PGTN01000142">
    <property type="protein sequence ID" value="PJF46562.1"/>
    <property type="molecule type" value="Genomic_DNA"/>
</dbReference>
<reference evidence="3 4" key="1">
    <citation type="submission" date="2017-11" db="EMBL/GenBank/DDBJ databases">
        <title>Evolution of Phototrophy in the Chloroflexi Phylum Driven by Horizontal Gene Transfer.</title>
        <authorList>
            <person name="Ward L.M."/>
            <person name="Hemp J."/>
            <person name="Shih P.M."/>
            <person name="Mcglynn S.E."/>
            <person name="Fischer W."/>
        </authorList>
    </citation>
    <scope>NUCLEOTIDE SEQUENCE [LARGE SCALE GENOMIC DNA]</scope>
    <source>
        <strain evidence="3">JP3_7</strain>
    </source>
</reference>
<feature type="domain" description="Csm1 subunit" evidence="2">
    <location>
        <begin position="314"/>
        <end position="405"/>
    </location>
</feature>
<evidence type="ECO:0000256" key="1">
    <source>
        <dbReference type="ARBA" id="ARBA00022679"/>
    </source>
</evidence>
<dbReference type="Proteomes" id="UP000230790">
    <property type="component" value="Unassembled WGS sequence"/>
</dbReference>
<dbReference type="NCBIfam" id="TIGR02578">
    <property type="entry name" value="cas_TM1811_Csm1"/>
    <property type="match status" value="1"/>
</dbReference>